<accession>A0A7V5HM71</accession>
<keyword evidence="1" id="KW-1133">Transmembrane helix</keyword>
<keyword evidence="1" id="KW-0472">Membrane</keyword>
<organism evidence="2">
    <name type="scientific">candidate division WOR-3 bacterium</name>
    <dbReference type="NCBI Taxonomy" id="2052148"/>
    <lineage>
        <taxon>Bacteria</taxon>
        <taxon>Bacteria division WOR-3</taxon>
    </lineage>
</organism>
<feature type="transmembrane region" description="Helical" evidence="1">
    <location>
        <begin position="101"/>
        <end position="118"/>
    </location>
</feature>
<gene>
    <name evidence="2" type="ORF">ENL43_00190</name>
</gene>
<dbReference type="PANTHER" id="PTHR35867">
    <property type="entry name" value="PROTEIN RSEC"/>
    <property type="match status" value="1"/>
</dbReference>
<dbReference type="Pfam" id="PF04246">
    <property type="entry name" value="RseC_MucC"/>
    <property type="match status" value="1"/>
</dbReference>
<name>A0A7V5HM71_UNCW3</name>
<dbReference type="EMBL" id="DRTX01000011">
    <property type="protein sequence ID" value="HHF52767.1"/>
    <property type="molecule type" value="Genomic_DNA"/>
</dbReference>
<reference evidence="2" key="1">
    <citation type="journal article" date="2020" name="mSystems">
        <title>Genome- and Community-Level Interaction Insights into Carbon Utilization and Element Cycling Functions of Hydrothermarchaeota in Hydrothermal Sediment.</title>
        <authorList>
            <person name="Zhou Z."/>
            <person name="Liu Y."/>
            <person name="Xu W."/>
            <person name="Pan J."/>
            <person name="Luo Z.H."/>
            <person name="Li M."/>
        </authorList>
    </citation>
    <scope>NUCLEOTIDE SEQUENCE [LARGE SCALE GENOMIC DNA]</scope>
    <source>
        <strain evidence="2">HyVt-96</strain>
    </source>
</reference>
<evidence type="ECO:0000256" key="1">
    <source>
        <dbReference type="SAM" id="Phobius"/>
    </source>
</evidence>
<evidence type="ECO:0000313" key="2">
    <source>
        <dbReference type="EMBL" id="HHF52767.1"/>
    </source>
</evidence>
<protein>
    <recommendedName>
        <fullName evidence="3">Fis family transcriptional regulator</fullName>
    </recommendedName>
</protein>
<keyword evidence="1" id="KW-0812">Transmembrane</keyword>
<comment type="caution">
    <text evidence="2">The sequence shown here is derived from an EMBL/GenBank/DDBJ whole genome shotgun (WGS) entry which is preliminary data.</text>
</comment>
<feature type="transmembrane region" description="Helical" evidence="1">
    <location>
        <begin position="68"/>
        <end position="89"/>
    </location>
</feature>
<dbReference type="AlphaFoldDB" id="A0A7V5HM71"/>
<dbReference type="PANTHER" id="PTHR35867:SF1">
    <property type="entry name" value="PROTEIN RSEC"/>
    <property type="match status" value="1"/>
</dbReference>
<proteinExistence type="predicted"/>
<dbReference type="InterPro" id="IPR007359">
    <property type="entry name" value="SigmaE_reg_RseC_MucC"/>
</dbReference>
<evidence type="ECO:0008006" key="3">
    <source>
        <dbReference type="Google" id="ProtNLM"/>
    </source>
</evidence>
<dbReference type="Proteomes" id="UP000886050">
    <property type="component" value="Unassembled WGS sequence"/>
</dbReference>
<sequence>MAERVGIVIEKLDSDRVIVKLFERGGCSDCALASLCSLGKAEGETVEALGTDLAPGDKVKVTEGEGKLILFAFLLFIVPLVFFVLGYVIFKNFINGELFPVLLGFGLMIIYFLILGFFEKRVKNKFLIPRAYKIH</sequence>